<dbReference type="EMBL" id="JBHRUH010000031">
    <property type="protein sequence ID" value="MFC3293591.1"/>
    <property type="molecule type" value="Genomic_DNA"/>
</dbReference>
<dbReference type="RefSeq" id="WP_019017858.1">
    <property type="nucleotide sequence ID" value="NZ_BMXD01000001.1"/>
</dbReference>
<protein>
    <submittedName>
        <fullName evidence="2">SDR family oxidoreductase</fullName>
    </submittedName>
</protein>
<dbReference type="CDD" id="cd05233">
    <property type="entry name" value="SDR_c"/>
    <property type="match status" value="1"/>
</dbReference>
<dbReference type="SUPFAM" id="SSF51735">
    <property type="entry name" value="NAD(P)-binding Rossmann-fold domains"/>
    <property type="match status" value="1"/>
</dbReference>
<reference evidence="3" key="1">
    <citation type="journal article" date="2019" name="Int. J. Syst. Evol. Microbiol.">
        <title>The Global Catalogue of Microorganisms (GCM) 10K type strain sequencing project: providing services to taxonomists for standard genome sequencing and annotation.</title>
        <authorList>
            <consortium name="The Broad Institute Genomics Platform"/>
            <consortium name="The Broad Institute Genome Sequencing Center for Infectious Disease"/>
            <person name="Wu L."/>
            <person name="Ma J."/>
        </authorList>
    </citation>
    <scope>NUCLEOTIDE SEQUENCE [LARGE SCALE GENOMIC DNA]</scope>
    <source>
        <strain evidence="3">KCTC 12847</strain>
    </source>
</reference>
<comment type="similarity">
    <text evidence="1">Belongs to the short-chain dehydrogenases/reductases (SDR) family.</text>
</comment>
<dbReference type="PANTHER" id="PTHR42760">
    <property type="entry name" value="SHORT-CHAIN DEHYDROGENASES/REDUCTASES FAMILY MEMBER"/>
    <property type="match status" value="1"/>
</dbReference>
<dbReference type="Proteomes" id="UP001595640">
    <property type="component" value="Unassembled WGS sequence"/>
</dbReference>
<accession>A0ABV7M4T6</accession>
<proteinExistence type="inferred from homology"/>
<dbReference type="Pfam" id="PF13561">
    <property type="entry name" value="adh_short_C2"/>
    <property type="match status" value="1"/>
</dbReference>
<keyword evidence="3" id="KW-1185">Reference proteome</keyword>
<dbReference type="PRINTS" id="PR00081">
    <property type="entry name" value="GDHRDH"/>
</dbReference>
<comment type="caution">
    <text evidence="2">The sequence shown here is derived from an EMBL/GenBank/DDBJ whole genome shotgun (WGS) entry which is preliminary data.</text>
</comment>
<organism evidence="2 3">
    <name type="scientific">Modicisalibacter luteus</name>
    <dbReference type="NCBI Taxonomy" id="453962"/>
    <lineage>
        <taxon>Bacteria</taxon>
        <taxon>Pseudomonadati</taxon>
        <taxon>Pseudomonadota</taxon>
        <taxon>Gammaproteobacteria</taxon>
        <taxon>Oceanospirillales</taxon>
        <taxon>Halomonadaceae</taxon>
        <taxon>Modicisalibacter</taxon>
    </lineage>
</organism>
<name>A0ABV7M4T6_9GAMM</name>
<evidence type="ECO:0000313" key="2">
    <source>
        <dbReference type="EMBL" id="MFC3293591.1"/>
    </source>
</evidence>
<evidence type="ECO:0000313" key="3">
    <source>
        <dbReference type="Proteomes" id="UP001595640"/>
    </source>
</evidence>
<dbReference type="Gene3D" id="3.40.50.720">
    <property type="entry name" value="NAD(P)-binding Rossmann-like Domain"/>
    <property type="match status" value="1"/>
</dbReference>
<gene>
    <name evidence="2" type="ORF">ACFOEI_16160</name>
</gene>
<sequence>MSEKVLVVTGGSRGIGAATARLAGQRGYSVAITYSGQQETAEGVVNEIRLAGGTALALRADAANENEVIAAFQTIEKELGNPTALFNNAGITGPICQLEDLELDVLDQVLAINVRGAFLAAREAVRRMSTRHNGQGGAIVNMSSRAGQLGGGGEWIHYAASKAAIDAMTIGLAREVGKDGIRVNAVAPGLIDTDIHERAGGGGRLERLLPGVPMARVGKPEEVAELVLSLLDPALGYVSGAIIPISGGR</sequence>
<dbReference type="PRINTS" id="PR00080">
    <property type="entry name" value="SDRFAMILY"/>
</dbReference>
<dbReference type="InterPro" id="IPR036291">
    <property type="entry name" value="NAD(P)-bd_dom_sf"/>
</dbReference>
<dbReference type="InterPro" id="IPR002347">
    <property type="entry name" value="SDR_fam"/>
</dbReference>
<evidence type="ECO:0000256" key="1">
    <source>
        <dbReference type="ARBA" id="ARBA00006484"/>
    </source>
</evidence>
<dbReference type="PANTHER" id="PTHR42760:SF40">
    <property type="entry name" value="3-OXOACYL-[ACYL-CARRIER-PROTEIN] REDUCTASE, CHLOROPLASTIC"/>
    <property type="match status" value="1"/>
</dbReference>